<protein>
    <submittedName>
        <fullName evidence="3">Antibiotic resistance protein VanZ</fullName>
    </submittedName>
</protein>
<gene>
    <name evidence="3" type="ORF">DFI_05940</name>
</gene>
<keyword evidence="4" id="KW-1185">Reference proteome</keyword>
<keyword evidence="1" id="KW-0472">Membrane</keyword>
<name>A0A221SVE7_9DEIO</name>
<evidence type="ECO:0000259" key="2">
    <source>
        <dbReference type="Pfam" id="PF04892"/>
    </source>
</evidence>
<dbReference type="KEGG" id="dfc:DFI_05940"/>
<dbReference type="InterPro" id="IPR006976">
    <property type="entry name" value="VanZ-like"/>
</dbReference>
<organism evidence="3 4">
    <name type="scientific">Deinococcus ficus</name>
    <dbReference type="NCBI Taxonomy" id="317577"/>
    <lineage>
        <taxon>Bacteria</taxon>
        <taxon>Thermotogati</taxon>
        <taxon>Deinococcota</taxon>
        <taxon>Deinococci</taxon>
        <taxon>Deinococcales</taxon>
        <taxon>Deinococcaceae</taxon>
        <taxon>Deinococcus</taxon>
    </lineage>
</organism>
<accession>A0A221SVE7</accession>
<keyword evidence="1" id="KW-0812">Transmembrane</keyword>
<dbReference type="AlphaFoldDB" id="A0A221SVE7"/>
<feature type="transmembrane region" description="Helical" evidence="1">
    <location>
        <begin position="9"/>
        <end position="27"/>
    </location>
</feature>
<dbReference type="NCBIfam" id="NF037970">
    <property type="entry name" value="vanZ_1"/>
    <property type="match status" value="1"/>
</dbReference>
<sequence>MSQGRRGRWWLTSGLIAAGIWVVSGMSDTPGPGLAHPWDWAAHGVTYLALAFSLTRATGSAGAALALAAWYGALDEVHQSFVPGREAGLPDWLADVTGAWLGVTLAGWRRTPAPQPATPD</sequence>
<evidence type="ECO:0000313" key="3">
    <source>
        <dbReference type="EMBL" id="ASN80600.1"/>
    </source>
</evidence>
<dbReference type="EMBL" id="CP021081">
    <property type="protein sequence ID" value="ASN80600.1"/>
    <property type="molecule type" value="Genomic_DNA"/>
</dbReference>
<feature type="transmembrane region" description="Helical" evidence="1">
    <location>
        <begin position="47"/>
        <end position="71"/>
    </location>
</feature>
<proteinExistence type="predicted"/>
<evidence type="ECO:0000256" key="1">
    <source>
        <dbReference type="SAM" id="Phobius"/>
    </source>
</evidence>
<dbReference type="Proteomes" id="UP000259030">
    <property type="component" value="Chromosome"/>
</dbReference>
<keyword evidence="1" id="KW-1133">Transmembrane helix</keyword>
<dbReference type="STRING" id="317577.GCA_000419625_02742"/>
<reference evidence="3 4" key="1">
    <citation type="submission" date="2017-05" db="EMBL/GenBank/DDBJ databases">
        <title>The complete genome sequence of Deinococcus ficus isolated from the rhizosphere of the Ficus religiosa L. in Taiwan.</title>
        <authorList>
            <person name="Wu K.-M."/>
            <person name="Liao T.-L."/>
            <person name="Liu Y.-M."/>
            <person name="Young C.-C."/>
            <person name="Tsai S.-F."/>
        </authorList>
    </citation>
    <scope>NUCLEOTIDE SEQUENCE [LARGE SCALE GENOMIC DNA]</scope>
    <source>
        <strain evidence="3 4">CC-FR2-10</strain>
    </source>
</reference>
<dbReference type="RefSeq" id="WP_043777609.1">
    <property type="nucleotide sequence ID" value="NZ_CP021081.1"/>
</dbReference>
<evidence type="ECO:0000313" key="4">
    <source>
        <dbReference type="Proteomes" id="UP000259030"/>
    </source>
</evidence>
<feature type="domain" description="VanZ-like" evidence="2">
    <location>
        <begin position="46"/>
        <end position="106"/>
    </location>
</feature>
<dbReference type="Pfam" id="PF04892">
    <property type="entry name" value="VanZ"/>
    <property type="match status" value="1"/>
</dbReference>